<keyword evidence="10" id="KW-0472">Membrane</keyword>
<dbReference type="Gene3D" id="1.10.630.10">
    <property type="entry name" value="Cytochrome P450"/>
    <property type="match status" value="1"/>
</dbReference>
<dbReference type="AlphaFoldDB" id="A0A0D9V354"/>
<keyword evidence="14" id="KW-1185">Reference proteome</keyword>
<evidence type="ECO:0000313" key="14">
    <source>
        <dbReference type="Proteomes" id="UP000032180"/>
    </source>
</evidence>
<dbReference type="Pfam" id="PF00067">
    <property type="entry name" value="p450"/>
    <property type="match status" value="2"/>
</dbReference>
<dbReference type="PROSITE" id="PS00086">
    <property type="entry name" value="CYTOCHROME_P450"/>
    <property type="match status" value="1"/>
</dbReference>
<dbReference type="GO" id="GO:0006629">
    <property type="term" value="P:lipid metabolic process"/>
    <property type="evidence" value="ECO:0007669"/>
    <property type="project" value="UniProtKB-ARBA"/>
</dbReference>
<reference evidence="13 14" key="1">
    <citation type="submission" date="2012-08" db="EMBL/GenBank/DDBJ databases">
        <title>Oryza genome evolution.</title>
        <authorList>
            <person name="Wing R.A."/>
        </authorList>
    </citation>
    <scope>NUCLEOTIDE SEQUENCE</scope>
</reference>
<dbReference type="GO" id="GO:0020037">
    <property type="term" value="F:heme binding"/>
    <property type="evidence" value="ECO:0007669"/>
    <property type="project" value="InterPro"/>
</dbReference>
<comment type="subcellular location">
    <subcellularLocation>
        <location evidence="1">Membrane</location>
    </subcellularLocation>
</comment>
<dbReference type="GO" id="GO:0016705">
    <property type="term" value="F:oxidoreductase activity, acting on paired donors, with incorporation or reduction of molecular oxygen"/>
    <property type="evidence" value="ECO:0007669"/>
    <property type="project" value="InterPro"/>
</dbReference>
<dbReference type="GO" id="GO:0016020">
    <property type="term" value="C:membrane"/>
    <property type="evidence" value="ECO:0007669"/>
    <property type="project" value="UniProtKB-SubCell"/>
</dbReference>
<dbReference type="PANTHER" id="PTHR24282">
    <property type="entry name" value="CYTOCHROME P450 FAMILY MEMBER"/>
    <property type="match status" value="1"/>
</dbReference>
<dbReference type="GO" id="GO:0005506">
    <property type="term" value="F:iron ion binding"/>
    <property type="evidence" value="ECO:0007669"/>
    <property type="project" value="InterPro"/>
</dbReference>
<dbReference type="Gramene" id="LPERR01G20130.3">
    <property type="protein sequence ID" value="LPERR01G20130.3"/>
    <property type="gene ID" value="LPERR01G20130"/>
</dbReference>
<evidence type="ECO:0000256" key="5">
    <source>
        <dbReference type="ARBA" id="ARBA00022723"/>
    </source>
</evidence>
<organism evidence="13 14">
    <name type="scientific">Leersia perrieri</name>
    <dbReference type="NCBI Taxonomy" id="77586"/>
    <lineage>
        <taxon>Eukaryota</taxon>
        <taxon>Viridiplantae</taxon>
        <taxon>Streptophyta</taxon>
        <taxon>Embryophyta</taxon>
        <taxon>Tracheophyta</taxon>
        <taxon>Spermatophyta</taxon>
        <taxon>Magnoliopsida</taxon>
        <taxon>Liliopsida</taxon>
        <taxon>Poales</taxon>
        <taxon>Poaceae</taxon>
        <taxon>BOP clade</taxon>
        <taxon>Oryzoideae</taxon>
        <taxon>Oryzeae</taxon>
        <taxon>Oryzinae</taxon>
        <taxon>Leersia</taxon>
    </lineage>
</organism>
<dbReference type="InterPro" id="IPR017972">
    <property type="entry name" value="Cyt_P450_CS"/>
</dbReference>
<evidence type="ECO:0000256" key="1">
    <source>
        <dbReference type="ARBA" id="ARBA00004370"/>
    </source>
</evidence>
<keyword evidence="4" id="KW-0812">Transmembrane</keyword>
<keyword evidence="9 12" id="KW-0503">Monooxygenase</keyword>
<dbReference type="InterPro" id="IPR001128">
    <property type="entry name" value="Cyt_P450"/>
</dbReference>
<reference evidence="13" key="3">
    <citation type="submission" date="2015-04" db="UniProtKB">
        <authorList>
            <consortium name="EnsemblPlants"/>
        </authorList>
    </citation>
    <scope>IDENTIFICATION</scope>
</reference>
<dbReference type="SUPFAM" id="SSF48264">
    <property type="entry name" value="Cytochrome P450"/>
    <property type="match status" value="1"/>
</dbReference>
<evidence type="ECO:0000256" key="11">
    <source>
        <dbReference type="PIRSR" id="PIRSR602401-1"/>
    </source>
</evidence>
<dbReference type="HOGENOM" id="CLU_001570_5_0_1"/>
<evidence type="ECO:0000256" key="8">
    <source>
        <dbReference type="ARBA" id="ARBA00023004"/>
    </source>
</evidence>
<evidence type="ECO:0000256" key="9">
    <source>
        <dbReference type="ARBA" id="ARBA00023033"/>
    </source>
</evidence>
<dbReference type="InterPro" id="IPR050665">
    <property type="entry name" value="Cytochrome_P450_Monooxygen"/>
</dbReference>
<dbReference type="PANTHER" id="PTHR24282:SF271">
    <property type="entry name" value="OS09G0403300 PROTEIN"/>
    <property type="match status" value="1"/>
</dbReference>
<keyword evidence="3 11" id="KW-0349">Heme</keyword>
<dbReference type="PRINTS" id="PR00463">
    <property type="entry name" value="EP450I"/>
</dbReference>
<dbReference type="GO" id="GO:0004497">
    <property type="term" value="F:monooxygenase activity"/>
    <property type="evidence" value="ECO:0007669"/>
    <property type="project" value="UniProtKB-KW"/>
</dbReference>
<protein>
    <recommendedName>
        <fullName evidence="15">Cytochrome P450</fullName>
    </recommendedName>
</protein>
<evidence type="ECO:0000256" key="3">
    <source>
        <dbReference type="ARBA" id="ARBA00022617"/>
    </source>
</evidence>
<proteinExistence type="inferred from homology"/>
<dbReference type="EnsemblPlants" id="LPERR01G20130.3">
    <property type="protein sequence ID" value="LPERR01G20130.3"/>
    <property type="gene ID" value="LPERR01G20130"/>
</dbReference>
<comment type="similarity">
    <text evidence="2 12">Belongs to the cytochrome P450 family.</text>
</comment>
<name>A0A0D9V354_9ORYZ</name>
<dbReference type="Proteomes" id="UP000032180">
    <property type="component" value="Chromosome 1"/>
</dbReference>
<evidence type="ECO:0000256" key="12">
    <source>
        <dbReference type="RuleBase" id="RU000461"/>
    </source>
</evidence>
<evidence type="ECO:0000256" key="7">
    <source>
        <dbReference type="ARBA" id="ARBA00023002"/>
    </source>
</evidence>
<sequence length="499" mass="56217">MGIGAALPLRVGEVSPWSLLGGVAAALLLVWAVQMLEWAWLAPRRMDRALRAQGLRGTQYRFLHGDVKEDLQLNIAARSKPVPMDRPHDVVPRVAPLLHRALEDHGKLSFTWFGPMPRVTITDPELVREVLSNKFGHFAKTRLATRKLLVGGLAVLRGEKWVKHRRIMNPAFHAEKLKRMLPAFSACCTELISRWENVIVASVGKAELDVWPEFQNLSGDVISRASFGASLLPTENNRRMKATDREIKRILRGIIEKRQEAMKNGETNKDDLLGLLLELNMDYNDEDGKSSKGMTVDEIIDECKLFYFAGMDTTAVLLSWTMVVLSIHPEWQDRAREEVLQVFGQNKPDFNGVNRLKVVTMVLYEVLRLYPPVVLMNRRTYKTVELGGVTYPPGVMLALPVLFIHRDTAVWGHDAGEFNPGRFAEGVAKACKDPGAFFPFSWGPRICIGQNFALLEAKVAVSMILQRFAFELSPAYAHAPYTVFTLHPQHGVPVRLRQL</sequence>
<keyword evidence="5 11" id="KW-0479">Metal-binding</keyword>
<evidence type="ECO:0000313" key="13">
    <source>
        <dbReference type="EnsemblPlants" id="LPERR01G20130.3"/>
    </source>
</evidence>
<dbReference type="InterPro" id="IPR002401">
    <property type="entry name" value="Cyt_P450_E_grp-I"/>
</dbReference>
<dbReference type="InterPro" id="IPR036396">
    <property type="entry name" value="Cyt_P450_sf"/>
</dbReference>
<dbReference type="PRINTS" id="PR00385">
    <property type="entry name" value="P450"/>
</dbReference>
<evidence type="ECO:0000256" key="10">
    <source>
        <dbReference type="ARBA" id="ARBA00023136"/>
    </source>
</evidence>
<reference evidence="14" key="2">
    <citation type="submission" date="2013-12" db="EMBL/GenBank/DDBJ databases">
        <authorList>
            <person name="Yu Y."/>
            <person name="Lee S."/>
            <person name="de Baynast K."/>
            <person name="Wissotski M."/>
            <person name="Liu L."/>
            <person name="Talag J."/>
            <person name="Goicoechea J."/>
            <person name="Angelova A."/>
            <person name="Jetty R."/>
            <person name="Kudrna D."/>
            <person name="Golser W."/>
            <person name="Rivera L."/>
            <person name="Zhang J."/>
            <person name="Wing R."/>
        </authorList>
    </citation>
    <scope>NUCLEOTIDE SEQUENCE</scope>
</reference>
<keyword evidence="6" id="KW-1133">Transmembrane helix</keyword>
<evidence type="ECO:0008006" key="15">
    <source>
        <dbReference type="Google" id="ProtNLM"/>
    </source>
</evidence>
<evidence type="ECO:0000256" key="2">
    <source>
        <dbReference type="ARBA" id="ARBA00010617"/>
    </source>
</evidence>
<comment type="cofactor">
    <cofactor evidence="11">
        <name>heme</name>
        <dbReference type="ChEBI" id="CHEBI:30413"/>
    </cofactor>
</comment>
<feature type="binding site" description="axial binding residue" evidence="11">
    <location>
        <position position="447"/>
    </location>
    <ligand>
        <name>heme</name>
        <dbReference type="ChEBI" id="CHEBI:30413"/>
    </ligand>
    <ligandPart>
        <name>Fe</name>
        <dbReference type="ChEBI" id="CHEBI:18248"/>
    </ligandPart>
</feature>
<accession>A0A0D9V354</accession>
<keyword evidence="7 12" id="KW-0560">Oxidoreductase</keyword>
<evidence type="ECO:0000256" key="4">
    <source>
        <dbReference type="ARBA" id="ARBA00022692"/>
    </source>
</evidence>
<evidence type="ECO:0000256" key="6">
    <source>
        <dbReference type="ARBA" id="ARBA00022989"/>
    </source>
</evidence>
<keyword evidence="8 11" id="KW-0408">Iron</keyword>